<proteinExistence type="predicted"/>
<gene>
    <name evidence="1" type="ORF">GCM10011519_22230</name>
</gene>
<keyword evidence="2" id="KW-1185">Reference proteome</keyword>
<dbReference type="EMBL" id="BMKQ01000001">
    <property type="protein sequence ID" value="GGF47736.1"/>
    <property type="molecule type" value="Genomic_DNA"/>
</dbReference>
<dbReference type="Proteomes" id="UP000649179">
    <property type="component" value="Unassembled WGS sequence"/>
</dbReference>
<comment type="caution">
    <text evidence="1">The sequence shown here is derived from an EMBL/GenBank/DDBJ whole genome shotgun (WGS) entry which is preliminary data.</text>
</comment>
<name>A0A917BIW8_9ACTN</name>
<dbReference type="Pfam" id="PF12787">
    <property type="entry name" value="EcsC"/>
    <property type="match status" value="1"/>
</dbReference>
<dbReference type="AlphaFoldDB" id="A0A917BIW8"/>
<evidence type="ECO:0000313" key="1">
    <source>
        <dbReference type="EMBL" id="GGF47736.1"/>
    </source>
</evidence>
<evidence type="ECO:0000313" key="2">
    <source>
        <dbReference type="Proteomes" id="UP000649179"/>
    </source>
</evidence>
<dbReference type="RefSeq" id="WP_188779825.1">
    <property type="nucleotide sequence ID" value="NZ_BMKQ01000001.1"/>
</dbReference>
<accession>A0A917BIW8</accession>
<reference evidence="1" key="1">
    <citation type="journal article" date="2014" name="Int. J. Syst. Evol. Microbiol.">
        <title>Complete genome sequence of Corynebacterium casei LMG S-19264T (=DSM 44701T), isolated from a smear-ripened cheese.</title>
        <authorList>
            <consortium name="US DOE Joint Genome Institute (JGI-PGF)"/>
            <person name="Walter F."/>
            <person name="Albersmeier A."/>
            <person name="Kalinowski J."/>
            <person name="Ruckert C."/>
        </authorList>
    </citation>
    <scope>NUCLEOTIDE SEQUENCE</scope>
    <source>
        <strain evidence="1">CGMCC 1.16067</strain>
    </source>
</reference>
<reference evidence="1" key="2">
    <citation type="submission" date="2020-09" db="EMBL/GenBank/DDBJ databases">
        <authorList>
            <person name="Sun Q."/>
            <person name="Zhou Y."/>
        </authorList>
    </citation>
    <scope>NUCLEOTIDE SEQUENCE</scope>
    <source>
        <strain evidence="1">CGMCC 1.16067</strain>
    </source>
</reference>
<sequence length="227" mass="23785">MGISGNIGRRLAPKAAGAAPKVTTTFVREALKRAIEGVGPLPGAAAAAEAQLKEQHGDAEKAVHEIIENHVRWSGLQGFATNLGGLVTLAVTVPTNVTGLTLLQCRMVAAVAHLRGYDLDDPRVRNAILLGILGEETIAALLKKHEIPGTPMAVATAPVHDDRIDRVIATQVASAMIARVAGKRIAVTAGKRVPLVGGAIGAGTDAYSTWKLGRYVQRELLPRPKKA</sequence>
<organism evidence="1 2">
    <name type="scientific">Marmoricola endophyticus</name>
    <dbReference type="NCBI Taxonomy" id="2040280"/>
    <lineage>
        <taxon>Bacteria</taxon>
        <taxon>Bacillati</taxon>
        <taxon>Actinomycetota</taxon>
        <taxon>Actinomycetes</taxon>
        <taxon>Propionibacteriales</taxon>
        <taxon>Nocardioidaceae</taxon>
        <taxon>Marmoricola</taxon>
    </lineage>
</organism>
<dbReference type="InterPro" id="IPR024787">
    <property type="entry name" value="EcsC"/>
</dbReference>
<evidence type="ECO:0008006" key="3">
    <source>
        <dbReference type="Google" id="ProtNLM"/>
    </source>
</evidence>
<protein>
    <recommendedName>
        <fullName evidence="3">EcsC family protein</fullName>
    </recommendedName>
</protein>